<name>A0ABZ1EFT8_9ACTN</name>
<evidence type="ECO:0000313" key="1">
    <source>
        <dbReference type="EMBL" id="WSA32644.1"/>
    </source>
</evidence>
<evidence type="ECO:0008006" key="3">
    <source>
        <dbReference type="Google" id="ProtNLM"/>
    </source>
</evidence>
<evidence type="ECO:0000313" key="2">
    <source>
        <dbReference type="Proteomes" id="UP001334804"/>
    </source>
</evidence>
<sequence>MVPDEVALSAGKVEPRRCGQPEIDEVDPTTIGARIAEVPVHMQQLAATQERHDFGQLLFDRLCSADRIFV</sequence>
<reference evidence="1 2" key="1">
    <citation type="submission" date="2022-10" db="EMBL/GenBank/DDBJ databases">
        <title>The complete genomes of actinobacterial strains from the NBC collection.</title>
        <authorList>
            <person name="Joergensen T.S."/>
            <person name="Alvarez Arevalo M."/>
            <person name="Sterndorff E.B."/>
            <person name="Faurdal D."/>
            <person name="Vuksanovic O."/>
            <person name="Mourched A.-S."/>
            <person name="Charusanti P."/>
            <person name="Shaw S."/>
            <person name="Blin K."/>
            <person name="Weber T."/>
        </authorList>
    </citation>
    <scope>NUCLEOTIDE SEQUENCE [LARGE SCALE GENOMIC DNA]</scope>
    <source>
        <strain evidence="1 2">NBC 01809</strain>
    </source>
</reference>
<keyword evidence="2" id="KW-1185">Reference proteome</keyword>
<dbReference type="EMBL" id="CP109071">
    <property type="protein sequence ID" value="WSA32644.1"/>
    <property type="molecule type" value="Genomic_DNA"/>
</dbReference>
<dbReference type="RefSeq" id="WP_326564230.1">
    <property type="nucleotide sequence ID" value="NZ_CP109071.1"/>
</dbReference>
<accession>A0ABZ1EFT8</accession>
<organism evidence="1 2">
    <name type="scientific">Micromonospora peucetia</name>
    <dbReference type="NCBI Taxonomy" id="47871"/>
    <lineage>
        <taxon>Bacteria</taxon>
        <taxon>Bacillati</taxon>
        <taxon>Actinomycetota</taxon>
        <taxon>Actinomycetes</taxon>
        <taxon>Micromonosporales</taxon>
        <taxon>Micromonosporaceae</taxon>
        <taxon>Micromonospora</taxon>
    </lineage>
</organism>
<dbReference type="Proteomes" id="UP001334804">
    <property type="component" value="Chromosome"/>
</dbReference>
<gene>
    <name evidence="1" type="ORF">OIE14_00695</name>
</gene>
<protein>
    <recommendedName>
        <fullName evidence="3">FXSXX-COOH protein</fullName>
    </recommendedName>
</protein>
<proteinExistence type="predicted"/>